<keyword evidence="3" id="KW-1185">Reference proteome</keyword>
<comment type="caution">
    <text evidence="2">The sequence shown here is derived from an EMBL/GenBank/DDBJ whole genome shotgun (WGS) entry which is preliminary data.</text>
</comment>
<feature type="transmembrane region" description="Helical" evidence="1">
    <location>
        <begin position="25"/>
        <end position="47"/>
    </location>
</feature>
<dbReference type="Proteomes" id="UP000284605">
    <property type="component" value="Unassembled WGS sequence"/>
</dbReference>
<dbReference type="OrthoDB" id="9956647at2"/>
<dbReference type="RefSeq" id="WP_119779577.1">
    <property type="nucleotide sequence ID" value="NZ_QYUK01000011.1"/>
</dbReference>
<protein>
    <submittedName>
        <fullName evidence="2">Uncharacterized protein</fullName>
    </submittedName>
</protein>
<sequence>MSNAQYKTAVAPAARLQAYSRVEGAIAPVLMAAAFSAIGGFGVMLAAKAPDDYGYVAGFGFLMFAFVMAMRYFGNRV</sequence>
<name>A0A418WFH4_9PROT</name>
<accession>A0A418WFH4</accession>
<keyword evidence="1" id="KW-1133">Transmembrane helix</keyword>
<feature type="transmembrane region" description="Helical" evidence="1">
    <location>
        <begin position="53"/>
        <end position="73"/>
    </location>
</feature>
<reference evidence="2 3" key="1">
    <citation type="submission" date="2018-09" db="EMBL/GenBank/DDBJ databases">
        <authorList>
            <person name="Zhu H."/>
        </authorList>
    </citation>
    <scope>NUCLEOTIDE SEQUENCE [LARGE SCALE GENOMIC DNA]</scope>
    <source>
        <strain evidence="2 3">K1W22B-8</strain>
    </source>
</reference>
<evidence type="ECO:0000313" key="2">
    <source>
        <dbReference type="EMBL" id="RJF88768.1"/>
    </source>
</evidence>
<evidence type="ECO:0000256" key="1">
    <source>
        <dbReference type="SAM" id="Phobius"/>
    </source>
</evidence>
<dbReference type="EMBL" id="QYUK01000011">
    <property type="protein sequence ID" value="RJF88768.1"/>
    <property type="molecule type" value="Genomic_DNA"/>
</dbReference>
<gene>
    <name evidence="2" type="ORF">D3874_18700</name>
</gene>
<keyword evidence="1" id="KW-0472">Membrane</keyword>
<proteinExistence type="predicted"/>
<keyword evidence="1" id="KW-0812">Transmembrane</keyword>
<organism evidence="2 3">
    <name type="scientific">Oleomonas cavernae</name>
    <dbReference type="NCBI Taxonomy" id="2320859"/>
    <lineage>
        <taxon>Bacteria</taxon>
        <taxon>Pseudomonadati</taxon>
        <taxon>Pseudomonadota</taxon>
        <taxon>Alphaproteobacteria</taxon>
        <taxon>Acetobacterales</taxon>
        <taxon>Acetobacteraceae</taxon>
        <taxon>Oleomonas</taxon>
    </lineage>
</organism>
<evidence type="ECO:0000313" key="3">
    <source>
        <dbReference type="Proteomes" id="UP000284605"/>
    </source>
</evidence>
<dbReference type="AlphaFoldDB" id="A0A418WFH4"/>